<reference evidence="2 3" key="1">
    <citation type="submission" date="2018-01" db="EMBL/GenBank/DDBJ databases">
        <title>Whole genome sequence of Melissococcus plutonius DAT561.</title>
        <authorList>
            <person name="Okumura K."/>
            <person name="Takamatsu D."/>
            <person name="Okura M."/>
        </authorList>
    </citation>
    <scope>NUCLEOTIDE SEQUENCE [LARGE SCALE GENOMIC DNA]</scope>
    <source>
        <strain evidence="2 3">DAT561</strain>
    </source>
</reference>
<name>A0A2Z5Y3N2_9ENTE</name>
<protein>
    <submittedName>
        <fullName evidence="2">Uncharacterized protein</fullName>
    </submittedName>
</protein>
<keyword evidence="1" id="KW-1133">Transmembrane helix</keyword>
<accession>A0A2Z5Y3N2</accession>
<dbReference type="Proteomes" id="UP000269226">
    <property type="component" value="Chromosome"/>
</dbReference>
<gene>
    <name evidence="2" type="ORF">DAT561_1341</name>
</gene>
<proteinExistence type="predicted"/>
<keyword evidence="1" id="KW-0812">Transmembrane</keyword>
<dbReference type="EMBL" id="AP018492">
    <property type="protein sequence ID" value="BBC61446.1"/>
    <property type="molecule type" value="Genomic_DNA"/>
</dbReference>
<evidence type="ECO:0000256" key="1">
    <source>
        <dbReference type="SAM" id="Phobius"/>
    </source>
</evidence>
<evidence type="ECO:0000313" key="2">
    <source>
        <dbReference type="EMBL" id="BBC61446.1"/>
    </source>
</evidence>
<dbReference type="AlphaFoldDB" id="A0A2Z5Y3N2"/>
<feature type="transmembrane region" description="Helical" evidence="1">
    <location>
        <begin position="12"/>
        <end position="36"/>
    </location>
</feature>
<sequence length="37" mass="4293">MYASYLAKIRNCIIEESVGLAFFMNKFLSLIIFSVFL</sequence>
<organism evidence="2 3">
    <name type="scientific">Melissococcus plutonius</name>
    <dbReference type="NCBI Taxonomy" id="33970"/>
    <lineage>
        <taxon>Bacteria</taxon>
        <taxon>Bacillati</taxon>
        <taxon>Bacillota</taxon>
        <taxon>Bacilli</taxon>
        <taxon>Lactobacillales</taxon>
        <taxon>Enterococcaceae</taxon>
        <taxon>Melissococcus</taxon>
    </lineage>
</organism>
<evidence type="ECO:0000313" key="3">
    <source>
        <dbReference type="Proteomes" id="UP000269226"/>
    </source>
</evidence>
<keyword evidence="1" id="KW-0472">Membrane</keyword>